<evidence type="ECO:0000313" key="2">
    <source>
        <dbReference type="EMBL" id="KAI5401166.1"/>
    </source>
</evidence>
<dbReference type="Gramene" id="Psat06G0585600-T1">
    <property type="protein sequence ID" value="KAI5401166.1"/>
    <property type="gene ID" value="KIW84_065856"/>
</dbReference>
<organism evidence="2 3">
    <name type="scientific">Pisum sativum</name>
    <name type="common">Garden pea</name>
    <name type="synonym">Lathyrus oleraceus</name>
    <dbReference type="NCBI Taxonomy" id="3888"/>
    <lineage>
        <taxon>Eukaryota</taxon>
        <taxon>Viridiplantae</taxon>
        <taxon>Streptophyta</taxon>
        <taxon>Embryophyta</taxon>
        <taxon>Tracheophyta</taxon>
        <taxon>Spermatophyta</taxon>
        <taxon>Magnoliopsida</taxon>
        <taxon>eudicotyledons</taxon>
        <taxon>Gunneridae</taxon>
        <taxon>Pentapetalae</taxon>
        <taxon>rosids</taxon>
        <taxon>fabids</taxon>
        <taxon>Fabales</taxon>
        <taxon>Fabaceae</taxon>
        <taxon>Papilionoideae</taxon>
        <taxon>50 kb inversion clade</taxon>
        <taxon>NPAAA clade</taxon>
        <taxon>Hologalegina</taxon>
        <taxon>IRL clade</taxon>
        <taxon>Fabeae</taxon>
        <taxon>Lathyrus</taxon>
    </lineage>
</organism>
<protein>
    <submittedName>
        <fullName evidence="2">Uncharacterized protein</fullName>
    </submittedName>
</protein>
<gene>
    <name evidence="2" type="ORF">KIW84_065856</name>
</gene>
<evidence type="ECO:0000256" key="1">
    <source>
        <dbReference type="SAM" id="MobiDB-lite"/>
    </source>
</evidence>
<sequence length="232" mass="26704">MRIILKHDRKLYVLEKPVPEEEPPSSAPKAERDAYKKHVDDANEIACLMLATMNSELQKQHENMAAFDMIEHLKMFYQEQARHERFEVSKTLFQGKLAEGALSQPEKYSARKNNRRKKITEESPPCVIHPKGGKGNARSKPEKGKDKTGSCNQILGSGVGYAKGRVFVARLTYGLGDVCSLRHRVLCLRISSGLRIRAKRSSANYGVMDWVLDERRHYEIYRMLDLWRLTRM</sequence>
<name>A0A9D5AAU1_PEA</name>
<evidence type="ECO:0000313" key="3">
    <source>
        <dbReference type="Proteomes" id="UP001058974"/>
    </source>
</evidence>
<dbReference type="EMBL" id="JAMSHJ010000006">
    <property type="protein sequence ID" value="KAI5401166.1"/>
    <property type="molecule type" value="Genomic_DNA"/>
</dbReference>
<proteinExistence type="predicted"/>
<comment type="caution">
    <text evidence="2">The sequence shown here is derived from an EMBL/GenBank/DDBJ whole genome shotgun (WGS) entry which is preliminary data.</text>
</comment>
<reference evidence="2 3" key="1">
    <citation type="journal article" date="2022" name="Nat. Genet.">
        <title>Improved pea reference genome and pan-genome highlight genomic features and evolutionary characteristics.</title>
        <authorList>
            <person name="Yang T."/>
            <person name="Liu R."/>
            <person name="Luo Y."/>
            <person name="Hu S."/>
            <person name="Wang D."/>
            <person name="Wang C."/>
            <person name="Pandey M.K."/>
            <person name="Ge S."/>
            <person name="Xu Q."/>
            <person name="Li N."/>
            <person name="Li G."/>
            <person name="Huang Y."/>
            <person name="Saxena R.K."/>
            <person name="Ji Y."/>
            <person name="Li M."/>
            <person name="Yan X."/>
            <person name="He Y."/>
            <person name="Liu Y."/>
            <person name="Wang X."/>
            <person name="Xiang C."/>
            <person name="Varshney R.K."/>
            <person name="Ding H."/>
            <person name="Gao S."/>
            <person name="Zong X."/>
        </authorList>
    </citation>
    <scope>NUCLEOTIDE SEQUENCE [LARGE SCALE GENOMIC DNA]</scope>
    <source>
        <strain evidence="2 3">cv. Zhongwan 6</strain>
    </source>
</reference>
<dbReference type="Proteomes" id="UP001058974">
    <property type="component" value="Chromosome 6"/>
</dbReference>
<dbReference type="AlphaFoldDB" id="A0A9D5AAU1"/>
<feature type="compositionally biased region" description="Basic and acidic residues" evidence="1">
    <location>
        <begin position="139"/>
        <end position="148"/>
    </location>
</feature>
<accession>A0A9D5AAU1</accession>
<feature type="region of interest" description="Disordered" evidence="1">
    <location>
        <begin position="104"/>
        <end position="149"/>
    </location>
</feature>
<keyword evidence="3" id="KW-1185">Reference proteome</keyword>